<dbReference type="Pfam" id="PF02321">
    <property type="entry name" value="OEP"/>
    <property type="match status" value="2"/>
</dbReference>
<evidence type="ECO:0000256" key="1">
    <source>
        <dbReference type="ARBA" id="ARBA00004442"/>
    </source>
</evidence>
<feature type="coiled-coil region" evidence="7">
    <location>
        <begin position="388"/>
        <end position="415"/>
    </location>
</feature>
<dbReference type="InterPro" id="IPR051906">
    <property type="entry name" value="TolC-like"/>
</dbReference>
<protein>
    <submittedName>
        <fullName evidence="8">Outer membrane protein</fullName>
    </submittedName>
</protein>
<dbReference type="SUPFAM" id="SSF56954">
    <property type="entry name" value="Outer membrane efflux proteins (OEP)"/>
    <property type="match status" value="1"/>
</dbReference>
<keyword evidence="6" id="KW-0998">Cell outer membrane</keyword>
<reference evidence="8" key="1">
    <citation type="journal article" date="2021" name="Proc. Natl. Acad. Sci. U.S.A.">
        <title>A Catalog of Tens of Thousands of Viruses from Human Metagenomes Reveals Hidden Associations with Chronic Diseases.</title>
        <authorList>
            <person name="Tisza M.J."/>
            <person name="Buck C.B."/>
        </authorList>
    </citation>
    <scope>NUCLEOTIDE SEQUENCE</scope>
    <source>
        <strain evidence="8">CtBLh2</strain>
    </source>
</reference>
<dbReference type="Gene3D" id="1.20.1600.10">
    <property type="entry name" value="Outer membrane efflux proteins (OEP)"/>
    <property type="match status" value="1"/>
</dbReference>
<keyword evidence="2" id="KW-0813">Transport</keyword>
<accession>A0A8S5S3G7</accession>
<sequence length="461" mass="52866">MPHSIRPIRPLAILLTAALCLPTLRTAAQPLPLSACRESASAATYVPETDTLLLTVERLLELGVENSLRLRAGRIEEEASSDRSRTARTERLPEVNVGLKGGFVGQPVVFEHGLSDATYPDAPDWSQNYAIDIVQPLYEGGRIRGGIRRAEIEERIARLGTQADCAEVKLELLRQYMDLFALWKQCDVLRRNIEESERRLRDIRQMKAEGLITNNDVLRSQMRLTDDRLSLREAIDNARIASQRLDIWMGIDEGTIILPDTTLLHLAVEPTPYEAYVDAACENDPSLRVLRAQTDLARNEVRLVRATYYPTVSLYAGNALARPIARTLQDLYNNNWNIGLSISYPLSALYRNRHKVREQQRYVELGRNAEEQRLQQVRMTVRTAFLRHEEAIERVRALELSVRQAEENYRIMQNRYLEQLAILTDLLDADRLRLESQLRLTTARTEVIYTYYELQKVCGRL</sequence>
<dbReference type="PANTHER" id="PTHR30026:SF23">
    <property type="entry name" value="TO APRF-PUTATIVE OUTER MEMBRANE EFFLUX PROTEIN OR SECRETED ALKALINE PHOSPHATASE-RELATED"/>
    <property type="match status" value="1"/>
</dbReference>
<keyword evidence="5" id="KW-0472">Membrane</keyword>
<evidence type="ECO:0000256" key="2">
    <source>
        <dbReference type="ARBA" id="ARBA00022448"/>
    </source>
</evidence>
<evidence type="ECO:0000256" key="4">
    <source>
        <dbReference type="ARBA" id="ARBA00022692"/>
    </source>
</evidence>
<keyword evidence="3" id="KW-1134">Transmembrane beta strand</keyword>
<proteinExistence type="predicted"/>
<evidence type="ECO:0000256" key="6">
    <source>
        <dbReference type="ARBA" id="ARBA00023237"/>
    </source>
</evidence>
<dbReference type="EMBL" id="BK032514">
    <property type="protein sequence ID" value="DAF45239.1"/>
    <property type="molecule type" value="Genomic_DNA"/>
</dbReference>
<dbReference type="PANTHER" id="PTHR30026">
    <property type="entry name" value="OUTER MEMBRANE PROTEIN TOLC"/>
    <property type="match status" value="1"/>
</dbReference>
<feature type="coiled-coil region" evidence="7">
    <location>
        <begin position="149"/>
        <end position="206"/>
    </location>
</feature>
<name>A0A8S5S3G7_9CAUD</name>
<evidence type="ECO:0000256" key="3">
    <source>
        <dbReference type="ARBA" id="ARBA00022452"/>
    </source>
</evidence>
<evidence type="ECO:0000256" key="7">
    <source>
        <dbReference type="SAM" id="Coils"/>
    </source>
</evidence>
<organism evidence="8">
    <name type="scientific">Siphoviridae sp. ctBLh2</name>
    <dbReference type="NCBI Taxonomy" id="2827803"/>
    <lineage>
        <taxon>Viruses</taxon>
        <taxon>Duplodnaviria</taxon>
        <taxon>Heunggongvirae</taxon>
        <taxon>Uroviricota</taxon>
        <taxon>Caudoviricetes</taxon>
    </lineage>
</organism>
<dbReference type="InterPro" id="IPR003423">
    <property type="entry name" value="OMP_efflux"/>
</dbReference>
<evidence type="ECO:0000256" key="5">
    <source>
        <dbReference type="ARBA" id="ARBA00023136"/>
    </source>
</evidence>
<evidence type="ECO:0000313" key="8">
    <source>
        <dbReference type="EMBL" id="DAF45239.1"/>
    </source>
</evidence>
<dbReference type="GO" id="GO:0015562">
    <property type="term" value="F:efflux transmembrane transporter activity"/>
    <property type="evidence" value="ECO:0007669"/>
    <property type="project" value="InterPro"/>
</dbReference>
<keyword evidence="4" id="KW-0812">Transmembrane</keyword>
<comment type="subcellular location">
    <subcellularLocation>
        <location evidence="1">Cell outer membrane</location>
    </subcellularLocation>
</comment>
<dbReference type="GO" id="GO:0015288">
    <property type="term" value="F:porin activity"/>
    <property type="evidence" value="ECO:0007669"/>
    <property type="project" value="TreeGrafter"/>
</dbReference>
<keyword evidence="7" id="KW-0175">Coiled coil</keyword>
<dbReference type="GO" id="GO:1990281">
    <property type="term" value="C:efflux pump complex"/>
    <property type="evidence" value="ECO:0007669"/>
    <property type="project" value="TreeGrafter"/>
</dbReference>